<reference evidence="1 2" key="1">
    <citation type="submission" date="2017-07" db="EMBL/GenBank/DDBJ databases">
        <title>Phylogenetic study on the rhizospheric bacterium Ochrobactrum sp. A44.</title>
        <authorList>
            <person name="Krzyzanowska D.M."/>
            <person name="Ossowicki A."/>
            <person name="Rajewska M."/>
            <person name="Maciag T."/>
            <person name="Kaczynski Z."/>
            <person name="Czerwicka M."/>
            <person name="Jafra S."/>
        </authorList>
    </citation>
    <scope>NUCLEOTIDE SEQUENCE [LARGE SCALE GENOMIC DNA]</scope>
    <source>
        <strain evidence="1 2">A44</strain>
    </source>
</reference>
<protein>
    <submittedName>
        <fullName evidence="1">Uncharacterized protein</fullName>
    </submittedName>
</protein>
<proteinExistence type="predicted"/>
<dbReference type="KEGG" id="och:CES85_5680"/>
<evidence type="ECO:0000313" key="1">
    <source>
        <dbReference type="EMBL" id="ASV84876.1"/>
    </source>
</evidence>
<organism evidence="1 2">
    <name type="scientific">Ochrobactrum quorumnocens</name>
    <dbReference type="NCBI Taxonomy" id="271865"/>
    <lineage>
        <taxon>Bacteria</taxon>
        <taxon>Pseudomonadati</taxon>
        <taxon>Pseudomonadota</taxon>
        <taxon>Alphaproteobacteria</taxon>
        <taxon>Hyphomicrobiales</taxon>
        <taxon>Brucellaceae</taxon>
        <taxon>Brucella/Ochrobactrum group</taxon>
        <taxon>Ochrobactrum</taxon>
    </lineage>
</organism>
<dbReference type="Proteomes" id="UP000215256">
    <property type="component" value="Chromosome 2"/>
</dbReference>
<sequence length="72" mass="8039">MPWLNRRHSDATCFTIGRSRNAPVDEIAVRLLGTEFASTQGKKKAVWRLIQLGGTKMKEKTFNHGLIVQASA</sequence>
<accession>A0A248UDY5</accession>
<gene>
    <name evidence="1" type="ORF">CES85_5680</name>
</gene>
<evidence type="ECO:0000313" key="2">
    <source>
        <dbReference type="Proteomes" id="UP000215256"/>
    </source>
</evidence>
<dbReference type="EMBL" id="CP022603">
    <property type="protein sequence ID" value="ASV84876.1"/>
    <property type="molecule type" value="Genomic_DNA"/>
</dbReference>
<dbReference type="AlphaFoldDB" id="A0A248UDY5"/>
<name>A0A248UDY5_9HYPH</name>